<keyword evidence="5 10" id="KW-1133">Transmembrane helix</keyword>
<dbReference type="GO" id="GO:0012505">
    <property type="term" value="C:endomembrane system"/>
    <property type="evidence" value="ECO:0007669"/>
    <property type="project" value="UniProtKB-SubCell"/>
</dbReference>
<organism evidence="11 12">
    <name type="scientific">Saponaria officinalis</name>
    <name type="common">Common soapwort</name>
    <name type="synonym">Lychnis saponaria</name>
    <dbReference type="NCBI Taxonomy" id="3572"/>
    <lineage>
        <taxon>Eukaryota</taxon>
        <taxon>Viridiplantae</taxon>
        <taxon>Streptophyta</taxon>
        <taxon>Embryophyta</taxon>
        <taxon>Tracheophyta</taxon>
        <taxon>Spermatophyta</taxon>
        <taxon>Magnoliopsida</taxon>
        <taxon>eudicotyledons</taxon>
        <taxon>Gunneridae</taxon>
        <taxon>Pentapetalae</taxon>
        <taxon>Caryophyllales</taxon>
        <taxon>Caryophyllaceae</taxon>
        <taxon>Caryophylleae</taxon>
        <taxon>Saponaria</taxon>
    </lineage>
</organism>
<evidence type="ECO:0000256" key="5">
    <source>
        <dbReference type="ARBA" id="ARBA00022989"/>
    </source>
</evidence>
<proteinExistence type="predicted"/>
<evidence type="ECO:0000313" key="11">
    <source>
        <dbReference type="EMBL" id="KAK9716689.1"/>
    </source>
</evidence>
<evidence type="ECO:0000256" key="7">
    <source>
        <dbReference type="ARBA" id="ARBA00023316"/>
    </source>
</evidence>
<evidence type="ECO:0008006" key="13">
    <source>
        <dbReference type="Google" id="ProtNLM"/>
    </source>
</evidence>
<dbReference type="GO" id="GO:0071555">
    <property type="term" value="P:cell wall organization"/>
    <property type="evidence" value="ECO:0007669"/>
    <property type="project" value="UniProtKB-KW"/>
</dbReference>
<evidence type="ECO:0000256" key="8">
    <source>
        <dbReference type="PIRSR" id="PIRSR605150-1"/>
    </source>
</evidence>
<keyword evidence="2" id="KW-0328">Glycosyltransferase</keyword>
<keyword evidence="12" id="KW-1185">Reference proteome</keyword>
<protein>
    <recommendedName>
        <fullName evidence="13">Cellulose synthase-like protein G3</fullName>
    </recommendedName>
</protein>
<dbReference type="Gene3D" id="3.90.550.10">
    <property type="entry name" value="Spore Coat Polysaccharide Biosynthesis Protein SpsA, Chain A"/>
    <property type="match status" value="1"/>
</dbReference>
<accession>A0AAW1KDS1</accession>
<feature type="active site" evidence="8">
    <location>
        <position position="147"/>
    </location>
</feature>
<dbReference type="Pfam" id="PF03552">
    <property type="entry name" value="Cellulose_synt"/>
    <property type="match status" value="2"/>
</dbReference>
<evidence type="ECO:0000256" key="1">
    <source>
        <dbReference type="ARBA" id="ARBA00004127"/>
    </source>
</evidence>
<gene>
    <name evidence="11" type="ORF">RND81_06G250800</name>
</gene>
<sequence length="677" mass="76736">MAMENTMKTTITSPLHTQKLLRRATFNRLYMAVYAVAIIALIYRHLTHTLFSNTLIITIPLLLADLTLAFRWATTQSFHFRPVRFEEFPEKLENFAKETGVELPRVDIFICTADPYKEPPIVTVNTALAVMAYEYPTEKISVYVSDDGGSQVTMFALMEAANFARHWVPFCRDNHVLLRSPEVYFTSNSCNPSLPQVLNLKKLYEDMKFRVEKALESGKVEVDDDNMRQMFSKWTDDFTRQTHPSVIQVLLSSVKDKDVSGVLTPNLIYVSREKSKLHHHHFKAGALNTLKRLFQFQPLGMNGLQGPNYVGTGCFFQRRTFFGPPSSIIHPELIELRHDHLVKGPIGSPEVLQLAYLVAACDYENQTQWGAKIGFRYGSLVEDYNTGYKMQCEGWRSIFCHPKRAAFLGDSPITLIDILVQCKRWMIGLLDVLFSKYSPLTLGVRRLGLLMGLAYTHLAFWSVLAVPITVYAFVPQIALINGISIFPKASEAWFYLYIFMYVAAYGKDLLDFMLEGSTVERWWNSQRMWMVCGVSSYLFACVEYCLSSLGIAVHGFSLTSKIQDDEQSKKYDQGKFEFGVASPLFLPITVSALLNLVSFVTGLWQVYSGGIDSMEGLILQIMLSGIVVLSGWPMYHAMLFRTDSGRMPPKISFIAAFLVSILCVLPAAFLKISDLLH</sequence>
<comment type="caution">
    <text evidence="11">The sequence shown here is derived from an EMBL/GenBank/DDBJ whole genome shotgun (WGS) entry which is preliminary data.</text>
</comment>
<feature type="active site" evidence="8">
    <location>
        <position position="643"/>
    </location>
</feature>
<evidence type="ECO:0000256" key="10">
    <source>
        <dbReference type="SAM" id="Phobius"/>
    </source>
</evidence>
<feature type="binding site" evidence="9">
    <location>
        <position position="117"/>
    </location>
    <ligand>
        <name>UDP-alpha-D-glucose</name>
        <dbReference type="ChEBI" id="CHEBI:58885"/>
    </ligand>
</feature>
<feature type="transmembrane region" description="Helical" evidence="10">
    <location>
        <begin position="29"/>
        <end position="46"/>
    </location>
</feature>
<dbReference type="GO" id="GO:0016760">
    <property type="term" value="F:cellulose synthase (UDP-forming) activity"/>
    <property type="evidence" value="ECO:0007669"/>
    <property type="project" value="InterPro"/>
</dbReference>
<evidence type="ECO:0000256" key="3">
    <source>
        <dbReference type="ARBA" id="ARBA00022679"/>
    </source>
</evidence>
<feature type="binding site" evidence="9">
    <location>
        <position position="147"/>
    </location>
    <ligand>
        <name>UDP-alpha-D-glucose</name>
        <dbReference type="ChEBI" id="CHEBI:58885"/>
    </ligand>
</feature>
<feature type="transmembrane region" description="Helical" evidence="10">
    <location>
        <begin position="492"/>
        <end position="510"/>
    </location>
</feature>
<dbReference type="InterPro" id="IPR029044">
    <property type="entry name" value="Nucleotide-diphossugar_trans"/>
</dbReference>
<feature type="transmembrane region" description="Helical" evidence="10">
    <location>
        <begin position="447"/>
        <end position="472"/>
    </location>
</feature>
<keyword evidence="6 10" id="KW-0472">Membrane</keyword>
<evidence type="ECO:0000256" key="9">
    <source>
        <dbReference type="PIRSR" id="PIRSR605150-2"/>
    </source>
</evidence>
<feature type="transmembrane region" description="Helical" evidence="10">
    <location>
        <begin position="584"/>
        <end position="604"/>
    </location>
</feature>
<evidence type="ECO:0000256" key="4">
    <source>
        <dbReference type="ARBA" id="ARBA00022692"/>
    </source>
</evidence>
<keyword evidence="7" id="KW-0961">Cell wall biogenesis/degradation</keyword>
<dbReference type="Proteomes" id="UP001443914">
    <property type="component" value="Unassembled WGS sequence"/>
</dbReference>
<dbReference type="EMBL" id="JBDFQZ010000006">
    <property type="protein sequence ID" value="KAK9716689.1"/>
    <property type="molecule type" value="Genomic_DNA"/>
</dbReference>
<dbReference type="GO" id="GO:0016020">
    <property type="term" value="C:membrane"/>
    <property type="evidence" value="ECO:0007669"/>
    <property type="project" value="InterPro"/>
</dbReference>
<feature type="binding site" evidence="9">
    <location>
        <position position="118"/>
    </location>
    <ligand>
        <name>UDP-alpha-D-glucose</name>
        <dbReference type="ChEBI" id="CHEBI:58885"/>
    </ligand>
</feature>
<dbReference type="GO" id="GO:0030244">
    <property type="term" value="P:cellulose biosynthetic process"/>
    <property type="evidence" value="ECO:0007669"/>
    <property type="project" value="InterPro"/>
</dbReference>
<dbReference type="PANTHER" id="PTHR13301">
    <property type="entry name" value="X-BOX TRANSCRIPTION FACTOR-RELATED"/>
    <property type="match status" value="1"/>
</dbReference>
<name>A0AAW1KDS1_SAPOF</name>
<dbReference type="AlphaFoldDB" id="A0AAW1KDS1"/>
<keyword evidence="4 10" id="KW-0812">Transmembrane</keyword>
<evidence type="ECO:0000256" key="6">
    <source>
        <dbReference type="ARBA" id="ARBA00023136"/>
    </source>
</evidence>
<dbReference type="InterPro" id="IPR005150">
    <property type="entry name" value="Cellulose_synth"/>
</dbReference>
<evidence type="ECO:0000313" key="12">
    <source>
        <dbReference type="Proteomes" id="UP001443914"/>
    </source>
</evidence>
<feature type="transmembrane region" description="Helical" evidence="10">
    <location>
        <begin position="616"/>
        <end position="635"/>
    </location>
</feature>
<feature type="transmembrane region" description="Helical" evidence="10">
    <location>
        <begin position="531"/>
        <end position="553"/>
    </location>
</feature>
<feature type="transmembrane region" description="Helical" evidence="10">
    <location>
        <begin position="651"/>
        <end position="670"/>
    </location>
</feature>
<evidence type="ECO:0000256" key="2">
    <source>
        <dbReference type="ARBA" id="ARBA00022676"/>
    </source>
</evidence>
<reference evidence="11" key="1">
    <citation type="submission" date="2024-03" db="EMBL/GenBank/DDBJ databases">
        <title>WGS assembly of Saponaria officinalis var. Norfolk2.</title>
        <authorList>
            <person name="Jenkins J."/>
            <person name="Shu S."/>
            <person name="Grimwood J."/>
            <person name="Barry K."/>
            <person name="Goodstein D."/>
            <person name="Schmutz J."/>
            <person name="Leebens-Mack J."/>
            <person name="Osbourn A."/>
        </authorList>
    </citation>
    <scope>NUCLEOTIDE SEQUENCE [LARGE SCALE GENOMIC DNA]</scope>
    <source>
        <strain evidence="11">JIC</strain>
    </source>
</reference>
<keyword evidence="3" id="KW-0808">Transferase</keyword>
<comment type="subcellular location">
    <subcellularLocation>
        <location evidence="1">Endomembrane system</location>
        <topology evidence="1">Multi-pass membrane protein</topology>
    </subcellularLocation>
</comment>